<accession>A0A1M5BGC8</accession>
<dbReference type="Pfam" id="PF02887">
    <property type="entry name" value="PK_C"/>
    <property type="match status" value="1"/>
</dbReference>
<dbReference type="Proteomes" id="UP000184196">
    <property type="component" value="Unassembled WGS sequence"/>
</dbReference>
<dbReference type="RefSeq" id="WP_073166197.1">
    <property type="nucleotide sequence ID" value="NZ_FQUW01000028.1"/>
</dbReference>
<evidence type="ECO:0000313" key="2">
    <source>
        <dbReference type="EMBL" id="SHF41508.1"/>
    </source>
</evidence>
<dbReference type="PIRSF" id="PIRSF016138">
    <property type="entry name" value="UCP016138"/>
    <property type="match status" value="1"/>
</dbReference>
<dbReference type="OrthoDB" id="9782984at2"/>
<dbReference type="InterPro" id="IPR036918">
    <property type="entry name" value="Pyrv_Knase_C_sf"/>
</dbReference>
<name>A0A1M5BGC8_9FIRM</name>
<proteinExistence type="predicted"/>
<keyword evidence="3" id="KW-1185">Reference proteome</keyword>
<gene>
    <name evidence="2" type="ORF">SAMN02745218_02195</name>
</gene>
<reference evidence="3" key="1">
    <citation type="submission" date="2016-11" db="EMBL/GenBank/DDBJ databases">
        <authorList>
            <person name="Varghese N."/>
            <person name="Submissions S."/>
        </authorList>
    </citation>
    <scope>NUCLEOTIDE SEQUENCE [LARGE SCALE GENOMIC DNA]</scope>
    <source>
        <strain evidence="3">DSM 11792</strain>
    </source>
</reference>
<dbReference type="Gene3D" id="3.40.1380.20">
    <property type="entry name" value="Pyruvate kinase, C-terminal domain"/>
    <property type="match status" value="1"/>
</dbReference>
<dbReference type="InterPro" id="IPR015074">
    <property type="entry name" value="DUF1867"/>
</dbReference>
<organism evidence="2 3">
    <name type="scientific">Desulfofundulus australicus DSM 11792</name>
    <dbReference type="NCBI Taxonomy" id="1121425"/>
    <lineage>
        <taxon>Bacteria</taxon>
        <taxon>Bacillati</taxon>
        <taxon>Bacillota</taxon>
        <taxon>Clostridia</taxon>
        <taxon>Eubacteriales</taxon>
        <taxon>Peptococcaceae</taxon>
        <taxon>Desulfofundulus</taxon>
    </lineage>
</organism>
<evidence type="ECO:0000313" key="3">
    <source>
        <dbReference type="Proteomes" id="UP000184196"/>
    </source>
</evidence>
<protein>
    <recommendedName>
        <fullName evidence="1">Pyruvate kinase C-terminal domain-containing protein</fullName>
    </recommendedName>
</protein>
<evidence type="ECO:0000259" key="1">
    <source>
        <dbReference type="Pfam" id="PF02887"/>
    </source>
</evidence>
<dbReference type="EMBL" id="FQUW01000028">
    <property type="protein sequence ID" value="SHF41508.1"/>
    <property type="molecule type" value="Genomic_DNA"/>
</dbReference>
<dbReference type="AlphaFoldDB" id="A0A1M5BGC8"/>
<feature type="domain" description="Pyruvate kinase C-terminal" evidence="1">
    <location>
        <begin position="13"/>
        <end position="157"/>
    </location>
</feature>
<dbReference type="SUPFAM" id="SSF52935">
    <property type="entry name" value="PK C-terminal domain-like"/>
    <property type="match status" value="1"/>
</dbReference>
<dbReference type="InterPro" id="IPR015795">
    <property type="entry name" value="Pyrv_Knase_C"/>
</dbReference>
<sequence length="181" mass="19205">MYWSQKGPVNTDETIALAVKRARELAIDHVVVASCSGETARKLIGKVPNVVCVTHHVGFAAPGEDEMPPAVREELASKGVRLLTTTHLMGGLDRGVRNKFGGVYPAEIIAQTLRMLGQGLKVCVEIAVMALDAGLIPAGKEVVAIAGTGTGADTAVVILPAHANHFFDTKVKEIICKPREF</sequence>